<comment type="caution">
    <text evidence="2">The sequence shown here is derived from an EMBL/GenBank/DDBJ whole genome shotgun (WGS) entry which is preliminary data.</text>
</comment>
<gene>
    <name evidence="2" type="ORF">F6X38_20565</name>
</gene>
<keyword evidence="3" id="KW-1185">Reference proteome</keyword>
<evidence type="ECO:0000256" key="1">
    <source>
        <dbReference type="SAM" id="SignalP"/>
    </source>
</evidence>
<keyword evidence="1" id="KW-0732">Signal</keyword>
<protein>
    <submittedName>
        <fullName evidence="2">DUF4864 domain-containing protein</fullName>
    </submittedName>
</protein>
<accession>A0A7V7PL54</accession>
<reference evidence="2 3" key="1">
    <citation type="submission" date="2019-09" db="EMBL/GenBank/DDBJ databases">
        <title>YIM 132180 draft genome.</title>
        <authorList>
            <person name="Zhang K."/>
        </authorList>
    </citation>
    <scope>NUCLEOTIDE SEQUENCE [LARGE SCALE GENOMIC DNA]</scope>
    <source>
        <strain evidence="2 3">YIM 132180</strain>
    </source>
</reference>
<dbReference type="RefSeq" id="WP_150973078.1">
    <property type="nucleotide sequence ID" value="NZ_VZDO01000021.1"/>
</dbReference>
<organism evidence="2 3">
    <name type="scientific">Plantimonas leprariae</name>
    <dbReference type="NCBI Taxonomy" id="2615207"/>
    <lineage>
        <taxon>Bacteria</taxon>
        <taxon>Pseudomonadati</taxon>
        <taxon>Pseudomonadota</taxon>
        <taxon>Alphaproteobacteria</taxon>
        <taxon>Hyphomicrobiales</taxon>
        <taxon>Aurantimonadaceae</taxon>
        <taxon>Plantimonas</taxon>
    </lineage>
</organism>
<dbReference type="EMBL" id="VZDO01000021">
    <property type="protein sequence ID" value="KAB0676699.1"/>
    <property type="molecule type" value="Genomic_DNA"/>
</dbReference>
<feature type="signal peptide" evidence="1">
    <location>
        <begin position="1"/>
        <end position="24"/>
    </location>
</feature>
<evidence type="ECO:0000313" key="3">
    <source>
        <dbReference type="Proteomes" id="UP000432089"/>
    </source>
</evidence>
<sequence length="140" mass="14520">MFRLMQAAALAAGLLLANAAASTADDAGDVRDTIAAQLRAFKAGDGDTAYSYAAPNIRAMFPTSSGFMAMVRGGYAVVADSNNVTFGPLTPIGSEGFRQDVNMTDGKGQSYIASYTLMRQADGSMKITGCSIRKGDDVSA</sequence>
<name>A0A7V7PL54_9HYPH</name>
<evidence type="ECO:0000313" key="2">
    <source>
        <dbReference type="EMBL" id="KAB0676699.1"/>
    </source>
</evidence>
<dbReference type="InterPro" id="IPR032347">
    <property type="entry name" value="DUF4864"/>
</dbReference>
<dbReference type="AlphaFoldDB" id="A0A7V7PL54"/>
<feature type="chain" id="PRO_5030573552" evidence="1">
    <location>
        <begin position="25"/>
        <end position="140"/>
    </location>
</feature>
<dbReference type="Pfam" id="PF16156">
    <property type="entry name" value="DUF4864"/>
    <property type="match status" value="1"/>
</dbReference>
<dbReference type="Proteomes" id="UP000432089">
    <property type="component" value="Unassembled WGS sequence"/>
</dbReference>
<dbReference type="SUPFAM" id="SSF54427">
    <property type="entry name" value="NTF2-like"/>
    <property type="match status" value="1"/>
</dbReference>
<dbReference type="InterPro" id="IPR032710">
    <property type="entry name" value="NTF2-like_dom_sf"/>
</dbReference>
<proteinExistence type="predicted"/>